<evidence type="ECO:0008006" key="3">
    <source>
        <dbReference type="Google" id="ProtNLM"/>
    </source>
</evidence>
<dbReference type="OrthoDB" id="4169204at2"/>
<reference evidence="2" key="1">
    <citation type="submission" date="2018-09" db="EMBL/GenBank/DDBJ databases">
        <title>Acidovorax cavernicola nov. sp. isolated from Gruta de las Maravillas (Aracena, Spain).</title>
        <authorList>
            <person name="Jurado V."/>
            <person name="Gutierrez-Patricio S."/>
            <person name="Gonzalez-Pimentel J.L."/>
            <person name="Miller A.Z."/>
            <person name="Laiz L."/>
            <person name="Saiz-Jimenez C."/>
        </authorList>
    </citation>
    <scope>NUCLEOTIDE SEQUENCE [LARGE SCALE GENOMIC DNA]</scope>
    <source>
        <strain evidence="2">1011MAR3C25</strain>
    </source>
</reference>
<dbReference type="RefSeq" id="WP_119745702.1">
    <property type="nucleotide sequence ID" value="NZ_QZCG01000002.1"/>
</dbReference>
<comment type="caution">
    <text evidence="1">The sequence shown here is derived from an EMBL/GenBank/DDBJ whole genome shotgun (WGS) entry which is preliminary data.</text>
</comment>
<sequence>MTQEPFPDEVVHEGGDGYLFLSGGAHSVFDYFSGAALPLPKAPGIFWKNISGRAAYCASAGIGYRHVVFPDKCVVLRNLLKPERQLSSLYQRAYGERAPSAEAKASVLYPIDRLTDSGQTMRRTDTHYSARGNIVVTSAIVADLFPTEHDAYLRDSLAGLAPREIEPGDLGRKLTPPRSEIIDRLQKPLVPVTMGSNGISGNDGIMILVDSPQAVSKRTLLIFGDSFFRLILPMLAVFYQKIVFCRTRFLHHEIVRAVNPDQIFTGQAERYLSRCETDAARPHFLSYPYLKGTPMAPDEAFCALWPRFISGSALLQV</sequence>
<dbReference type="Proteomes" id="UP000284202">
    <property type="component" value="Unassembled WGS sequence"/>
</dbReference>
<proteinExistence type="predicted"/>
<protein>
    <recommendedName>
        <fullName evidence="3">AlgX/AlgJ SGNH hydrolase-like domain-containing protein</fullName>
    </recommendedName>
</protein>
<keyword evidence="2" id="KW-1185">Reference proteome</keyword>
<name>A0A418T3V0_9RHOB</name>
<gene>
    <name evidence="1" type="ORF">D3P04_02645</name>
</gene>
<accession>A0A418T3V0</accession>
<organism evidence="1 2">
    <name type="scientific">Paracoccus onubensis</name>
    <dbReference type="NCBI Taxonomy" id="1675788"/>
    <lineage>
        <taxon>Bacteria</taxon>
        <taxon>Pseudomonadati</taxon>
        <taxon>Pseudomonadota</taxon>
        <taxon>Alphaproteobacteria</taxon>
        <taxon>Rhodobacterales</taxon>
        <taxon>Paracoccaceae</taxon>
        <taxon>Paracoccus</taxon>
    </lineage>
</organism>
<dbReference type="EMBL" id="QZCG01000002">
    <property type="protein sequence ID" value="RJE87845.1"/>
    <property type="molecule type" value="Genomic_DNA"/>
</dbReference>
<dbReference type="AlphaFoldDB" id="A0A418T3V0"/>
<evidence type="ECO:0000313" key="2">
    <source>
        <dbReference type="Proteomes" id="UP000284202"/>
    </source>
</evidence>
<evidence type="ECO:0000313" key="1">
    <source>
        <dbReference type="EMBL" id="RJE87845.1"/>
    </source>
</evidence>